<keyword evidence="5" id="KW-0695">RNA-directed DNA polymerase</keyword>
<comment type="caution">
    <text evidence="5">The sequence shown here is derived from an EMBL/GenBank/DDBJ whole genome shotgun (WGS) entry which is preliminary data.</text>
</comment>
<evidence type="ECO:0000313" key="5">
    <source>
        <dbReference type="EMBL" id="PWA73755.1"/>
    </source>
</evidence>
<dbReference type="AlphaFoldDB" id="A0A2U1NJS5"/>
<organism evidence="5 6">
    <name type="scientific">Artemisia annua</name>
    <name type="common">Sweet wormwood</name>
    <dbReference type="NCBI Taxonomy" id="35608"/>
    <lineage>
        <taxon>Eukaryota</taxon>
        <taxon>Viridiplantae</taxon>
        <taxon>Streptophyta</taxon>
        <taxon>Embryophyta</taxon>
        <taxon>Tracheophyta</taxon>
        <taxon>Spermatophyta</taxon>
        <taxon>Magnoliopsida</taxon>
        <taxon>eudicotyledons</taxon>
        <taxon>Gunneridae</taxon>
        <taxon>Pentapetalae</taxon>
        <taxon>asterids</taxon>
        <taxon>campanulids</taxon>
        <taxon>Asterales</taxon>
        <taxon>Asteraceae</taxon>
        <taxon>Asteroideae</taxon>
        <taxon>Anthemideae</taxon>
        <taxon>Artemisiinae</taxon>
        <taxon>Artemisia</taxon>
    </lineage>
</organism>
<dbReference type="GO" id="GO:0003676">
    <property type="term" value="F:nucleic acid binding"/>
    <property type="evidence" value="ECO:0007669"/>
    <property type="project" value="InterPro"/>
</dbReference>
<keyword evidence="1" id="KW-0863">Zinc-finger</keyword>
<dbReference type="SMART" id="SM00343">
    <property type="entry name" value="ZnF_C2HC"/>
    <property type="match status" value="1"/>
</dbReference>
<evidence type="ECO:0000313" key="6">
    <source>
        <dbReference type="Proteomes" id="UP000245207"/>
    </source>
</evidence>
<evidence type="ECO:0000256" key="1">
    <source>
        <dbReference type="PROSITE-ProRule" id="PRU00047"/>
    </source>
</evidence>
<evidence type="ECO:0000256" key="2">
    <source>
        <dbReference type="PROSITE-ProRule" id="PRU00285"/>
    </source>
</evidence>
<keyword evidence="1" id="KW-0862">Zinc</keyword>
<dbReference type="EMBL" id="PKPP01002682">
    <property type="protein sequence ID" value="PWA73755.1"/>
    <property type="molecule type" value="Genomic_DNA"/>
</dbReference>
<accession>A0A2U1NJS5</accession>
<dbReference type="InterPro" id="IPR001878">
    <property type="entry name" value="Znf_CCHC"/>
</dbReference>
<gene>
    <name evidence="5" type="ORF">CTI12_AA258310</name>
</gene>
<proteinExistence type="inferred from homology"/>
<keyword evidence="5" id="KW-0808">Transferase</keyword>
<sequence length="284" mass="31442">MDRNYIPTQFSFLEDRDFVGRADVGVGTTANPTNSRALHCFKCQGLGHIARECPNKQLVIIVDDITPVYDTENDEDVVQEIDELVYADQRDALMTQSVLNVNVVETRSANVVADALSRRHVLTSSLQIQVPGFDTFRELYQDDPDFPAVDYIELSHLLNLFDFSSPFIAPLFTRRAEPNIMLKALKNGLLITVDAVGFTQESDLQIKMEHGCVVVKGEASTVKGDKVVNEVVPVPVELKYDPSEVIAQLIGGVVLVFVPNGSKEEGKDMCVTVVWGDVMKLIAI</sequence>
<dbReference type="PROSITE" id="PS01031">
    <property type="entry name" value="SHSP"/>
    <property type="match status" value="1"/>
</dbReference>
<dbReference type="PROSITE" id="PS50158">
    <property type="entry name" value="ZF_CCHC"/>
    <property type="match status" value="1"/>
</dbReference>
<comment type="similarity">
    <text evidence="2">Belongs to the small heat shock protein (HSP20) family.</text>
</comment>
<dbReference type="InterPro" id="IPR002068">
    <property type="entry name" value="A-crystallin/Hsp20_dom"/>
</dbReference>
<dbReference type="OrthoDB" id="1933708at2759"/>
<dbReference type="GO" id="GO:0003964">
    <property type="term" value="F:RNA-directed DNA polymerase activity"/>
    <property type="evidence" value="ECO:0007669"/>
    <property type="project" value="UniProtKB-KW"/>
</dbReference>
<evidence type="ECO:0000259" key="3">
    <source>
        <dbReference type="PROSITE" id="PS01031"/>
    </source>
</evidence>
<dbReference type="Gene3D" id="4.10.60.10">
    <property type="entry name" value="Zinc finger, CCHC-type"/>
    <property type="match status" value="1"/>
</dbReference>
<feature type="domain" description="CCHC-type" evidence="4">
    <location>
        <begin position="40"/>
        <end position="55"/>
    </location>
</feature>
<keyword evidence="1" id="KW-0479">Metal-binding</keyword>
<dbReference type="GO" id="GO:0008270">
    <property type="term" value="F:zinc ion binding"/>
    <property type="evidence" value="ECO:0007669"/>
    <property type="project" value="UniProtKB-KW"/>
</dbReference>
<protein>
    <submittedName>
        <fullName evidence="5">Reverse transcriptase domain-containing protein</fullName>
    </submittedName>
</protein>
<dbReference type="SUPFAM" id="SSF57756">
    <property type="entry name" value="Retrovirus zinc finger-like domains"/>
    <property type="match status" value="1"/>
</dbReference>
<dbReference type="InterPro" id="IPR036875">
    <property type="entry name" value="Znf_CCHC_sf"/>
</dbReference>
<feature type="domain" description="SHSP" evidence="3">
    <location>
        <begin position="171"/>
        <end position="274"/>
    </location>
</feature>
<evidence type="ECO:0000259" key="4">
    <source>
        <dbReference type="PROSITE" id="PS50158"/>
    </source>
</evidence>
<dbReference type="Pfam" id="PF00098">
    <property type="entry name" value="zf-CCHC"/>
    <property type="match status" value="1"/>
</dbReference>
<keyword evidence="6" id="KW-1185">Reference proteome</keyword>
<dbReference type="Proteomes" id="UP000245207">
    <property type="component" value="Unassembled WGS sequence"/>
</dbReference>
<name>A0A2U1NJS5_ARTAN</name>
<keyword evidence="5" id="KW-0548">Nucleotidyltransferase</keyword>
<reference evidence="5 6" key="1">
    <citation type="journal article" date="2018" name="Mol. Plant">
        <title>The genome of Artemisia annua provides insight into the evolution of Asteraceae family and artemisinin biosynthesis.</title>
        <authorList>
            <person name="Shen Q."/>
            <person name="Zhang L."/>
            <person name="Liao Z."/>
            <person name="Wang S."/>
            <person name="Yan T."/>
            <person name="Shi P."/>
            <person name="Liu M."/>
            <person name="Fu X."/>
            <person name="Pan Q."/>
            <person name="Wang Y."/>
            <person name="Lv Z."/>
            <person name="Lu X."/>
            <person name="Zhang F."/>
            <person name="Jiang W."/>
            <person name="Ma Y."/>
            <person name="Chen M."/>
            <person name="Hao X."/>
            <person name="Li L."/>
            <person name="Tang Y."/>
            <person name="Lv G."/>
            <person name="Zhou Y."/>
            <person name="Sun X."/>
            <person name="Brodelius P.E."/>
            <person name="Rose J.K.C."/>
            <person name="Tang K."/>
        </authorList>
    </citation>
    <scope>NUCLEOTIDE SEQUENCE [LARGE SCALE GENOMIC DNA]</scope>
    <source>
        <strain evidence="6">cv. Huhao1</strain>
        <tissue evidence="5">Leaf</tissue>
    </source>
</reference>